<sequence>MSRDRTKGPRAQPYTDPVSLIDRVRAVLPPKYREIAKFLVVGGTAWIVDTGVFTLLSHTVLDEKVITSKIISIVLSTIVSYVLNREWSFRHRGGRERHHEAMLFFLVNGLALGLNLVPLWLSHYAFGFNLAHYSRLTVSVTDFIAANVVGTILGMAFRFWAYKRYVFPDELAHVGEDGGAGDPDTRADVASR</sequence>
<dbReference type="PANTHER" id="PTHR38459:SF1">
    <property type="entry name" value="PROPHAGE BACTOPRENOL-LINKED GLUCOSE TRANSLOCASE HOMOLOG"/>
    <property type="match status" value="1"/>
</dbReference>
<feature type="transmembrane region" description="Helical" evidence="6">
    <location>
        <begin position="103"/>
        <end position="123"/>
    </location>
</feature>
<proteinExistence type="inferred from homology"/>
<dbReference type="GO" id="GO:0005886">
    <property type="term" value="C:plasma membrane"/>
    <property type="evidence" value="ECO:0007669"/>
    <property type="project" value="TreeGrafter"/>
</dbReference>
<dbReference type="EMBL" id="BMNA01000004">
    <property type="protein sequence ID" value="GGM01697.1"/>
    <property type="molecule type" value="Genomic_DNA"/>
</dbReference>
<evidence type="ECO:0000313" key="9">
    <source>
        <dbReference type="Proteomes" id="UP000655208"/>
    </source>
</evidence>
<keyword evidence="5 6" id="KW-0472">Membrane</keyword>
<evidence type="ECO:0000256" key="6">
    <source>
        <dbReference type="SAM" id="Phobius"/>
    </source>
</evidence>
<gene>
    <name evidence="8" type="ORF">GCM10011594_22230</name>
</gene>
<organism evidence="8 9">
    <name type="scientific">Nakamurella endophytica</name>
    <dbReference type="NCBI Taxonomy" id="1748367"/>
    <lineage>
        <taxon>Bacteria</taxon>
        <taxon>Bacillati</taxon>
        <taxon>Actinomycetota</taxon>
        <taxon>Actinomycetes</taxon>
        <taxon>Nakamurellales</taxon>
        <taxon>Nakamurellaceae</taxon>
        <taxon>Nakamurella</taxon>
    </lineage>
</organism>
<feature type="domain" description="GtrA/DPMS transmembrane" evidence="7">
    <location>
        <begin position="37"/>
        <end position="167"/>
    </location>
</feature>
<protein>
    <submittedName>
        <fullName evidence="8">Sugar translocase</fullName>
    </submittedName>
</protein>
<comment type="caution">
    <text evidence="8">The sequence shown here is derived from an EMBL/GenBank/DDBJ whole genome shotgun (WGS) entry which is preliminary data.</text>
</comment>
<dbReference type="PANTHER" id="PTHR38459">
    <property type="entry name" value="PROPHAGE BACTOPRENOL-LINKED GLUCOSE TRANSLOCASE HOMOLOG"/>
    <property type="match status" value="1"/>
</dbReference>
<evidence type="ECO:0000256" key="3">
    <source>
        <dbReference type="ARBA" id="ARBA00022692"/>
    </source>
</evidence>
<evidence type="ECO:0000256" key="5">
    <source>
        <dbReference type="ARBA" id="ARBA00023136"/>
    </source>
</evidence>
<keyword evidence="4 6" id="KW-1133">Transmembrane helix</keyword>
<dbReference type="Proteomes" id="UP000655208">
    <property type="component" value="Unassembled WGS sequence"/>
</dbReference>
<comment type="similarity">
    <text evidence="2">Belongs to the GtrA family.</text>
</comment>
<evidence type="ECO:0000259" key="7">
    <source>
        <dbReference type="Pfam" id="PF04138"/>
    </source>
</evidence>
<keyword evidence="9" id="KW-1185">Reference proteome</keyword>
<feature type="transmembrane region" description="Helical" evidence="6">
    <location>
        <begin position="66"/>
        <end position="83"/>
    </location>
</feature>
<dbReference type="Pfam" id="PF04138">
    <property type="entry name" value="GtrA_DPMS_TM"/>
    <property type="match status" value="1"/>
</dbReference>
<evidence type="ECO:0000256" key="1">
    <source>
        <dbReference type="ARBA" id="ARBA00004141"/>
    </source>
</evidence>
<dbReference type="InterPro" id="IPR007267">
    <property type="entry name" value="GtrA_DPMS_TM"/>
</dbReference>
<dbReference type="AlphaFoldDB" id="A0A917WFW0"/>
<accession>A0A917WFW0</accession>
<feature type="transmembrane region" description="Helical" evidence="6">
    <location>
        <begin position="143"/>
        <end position="161"/>
    </location>
</feature>
<dbReference type="InterPro" id="IPR051401">
    <property type="entry name" value="GtrA_CellWall_Glycosyl"/>
</dbReference>
<feature type="transmembrane region" description="Helical" evidence="6">
    <location>
        <begin position="38"/>
        <end position="60"/>
    </location>
</feature>
<evidence type="ECO:0000313" key="8">
    <source>
        <dbReference type="EMBL" id="GGM01697.1"/>
    </source>
</evidence>
<reference evidence="8" key="1">
    <citation type="journal article" date="2014" name="Int. J. Syst. Evol. Microbiol.">
        <title>Complete genome sequence of Corynebacterium casei LMG S-19264T (=DSM 44701T), isolated from a smear-ripened cheese.</title>
        <authorList>
            <consortium name="US DOE Joint Genome Institute (JGI-PGF)"/>
            <person name="Walter F."/>
            <person name="Albersmeier A."/>
            <person name="Kalinowski J."/>
            <person name="Ruckert C."/>
        </authorList>
    </citation>
    <scope>NUCLEOTIDE SEQUENCE</scope>
    <source>
        <strain evidence="8">CGMCC 4.7308</strain>
    </source>
</reference>
<evidence type="ECO:0000256" key="4">
    <source>
        <dbReference type="ARBA" id="ARBA00022989"/>
    </source>
</evidence>
<name>A0A917WFW0_9ACTN</name>
<evidence type="ECO:0000256" key="2">
    <source>
        <dbReference type="ARBA" id="ARBA00009399"/>
    </source>
</evidence>
<dbReference type="GO" id="GO:0000271">
    <property type="term" value="P:polysaccharide biosynthetic process"/>
    <property type="evidence" value="ECO:0007669"/>
    <property type="project" value="InterPro"/>
</dbReference>
<comment type="subcellular location">
    <subcellularLocation>
        <location evidence="1">Membrane</location>
        <topology evidence="1">Multi-pass membrane protein</topology>
    </subcellularLocation>
</comment>
<keyword evidence="3 6" id="KW-0812">Transmembrane</keyword>
<reference evidence="8" key="2">
    <citation type="submission" date="2020-09" db="EMBL/GenBank/DDBJ databases">
        <authorList>
            <person name="Sun Q."/>
            <person name="Zhou Y."/>
        </authorList>
    </citation>
    <scope>NUCLEOTIDE SEQUENCE</scope>
    <source>
        <strain evidence="8">CGMCC 4.7308</strain>
    </source>
</reference>